<dbReference type="RefSeq" id="WP_379186111.1">
    <property type="nucleotide sequence ID" value="NZ_JBHSOW010000005.1"/>
</dbReference>
<evidence type="ECO:0000313" key="6">
    <source>
        <dbReference type="EMBL" id="MFC5647663.1"/>
    </source>
</evidence>
<keyword evidence="1" id="KW-0001">2Fe-2S</keyword>
<dbReference type="EMBL" id="JBHSOW010000005">
    <property type="protein sequence ID" value="MFC5647663.1"/>
    <property type="molecule type" value="Genomic_DNA"/>
</dbReference>
<dbReference type="SUPFAM" id="SSF50022">
    <property type="entry name" value="ISP domain"/>
    <property type="match status" value="1"/>
</dbReference>
<dbReference type="Proteomes" id="UP001596047">
    <property type="component" value="Unassembled WGS sequence"/>
</dbReference>
<accession>A0ABW0VQC0</accession>
<dbReference type="InterPro" id="IPR036922">
    <property type="entry name" value="Rieske_2Fe-2S_sf"/>
</dbReference>
<dbReference type="PROSITE" id="PS51296">
    <property type="entry name" value="RIESKE"/>
    <property type="match status" value="1"/>
</dbReference>
<evidence type="ECO:0000259" key="5">
    <source>
        <dbReference type="PROSITE" id="PS51296"/>
    </source>
</evidence>
<organism evidence="6 7">
    <name type="scientific">Paenibacillus solisilvae</name>
    <dbReference type="NCBI Taxonomy" id="2486751"/>
    <lineage>
        <taxon>Bacteria</taxon>
        <taxon>Bacillati</taxon>
        <taxon>Bacillota</taxon>
        <taxon>Bacilli</taxon>
        <taxon>Bacillales</taxon>
        <taxon>Paenibacillaceae</taxon>
        <taxon>Paenibacillus</taxon>
    </lineage>
</organism>
<protein>
    <submittedName>
        <fullName evidence="6">Rieske (2Fe-2S) protein</fullName>
    </submittedName>
</protein>
<evidence type="ECO:0000256" key="4">
    <source>
        <dbReference type="ARBA" id="ARBA00023014"/>
    </source>
</evidence>
<evidence type="ECO:0000256" key="2">
    <source>
        <dbReference type="ARBA" id="ARBA00022723"/>
    </source>
</evidence>
<dbReference type="Pfam" id="PF00355">
    <property type="entry name" value="Rieske"/>
    <property type="match status" value="1"/>
</dbReference>
<feature type="domain" description="Rieske" evidence="5">
    <location>
        <begin position="4"/>
        <end position="94"/>
    </location>
</feature>
<dbReference type="InterPro" id="IPR017941">
    <property type="entry name" value="Rieske_2Fe-2S"/>
</dbReference>
<sequence>MNEYKLGKEKDFDHFPVPVEIESQPYYLLKNEFAYLLASRICPHMGYPVETEEGGLVCFLHGWTFDERTGICKEISHERLTTHPVFVRNGELIVWLKTDEKS</sequence>
<keyword evidence="3" id="KW-0408">Iron</keyword>
<comment type="caution">
    <text evidence="6">The sequence shown here is derived from an EMBL/GenBank/DDBJ whole genome shotgun (WGS) entry which is preliminary data.</text>
</comment>
<evidence type="ECO:0000256" key="3">
    <source>
        <dbReference type="ARBA" id="ARBA00023004"/>
    </source>
</evidence>
<keyword evidence="7" id="KW-1185">Reference proteome</keyword>
<gene>
    <name evidence="6" type="ORF">ACFPYJ_00710</name>
</gene>
<proteinExistence type="predicted"/>
<name>A0ABW0VQC0_9BACL</name>
<dbReference type="CDD" id="cd03467">
    <property type="entry name" value="Rieske"/>
    <property type="match status" value="1"/>
</dbReference>
<keyword evidence="2" id="KW-0479">Metal-binding</keyword>
<reference evidence="7" key="1">
    <citation type="journal article" date="2019" name="Int. J. Syst. Evol. Microbiol.">
        <title>The Global Catalogue of Microorganisms (GCM) 10K type strain sequencing project: providing services to taxonomists for standard genome sequencing and annotation.</title>
        <authorList>
            <consortium name="The Broad Institute Genomics Platform"/>
            <consortium name="The Broad Institute Genome Sequencing Center for Infectious Disease"/>
            <person name="Wu L."/>
            <person name="Ma J."/>
        </authorList>
    </citation>
    <scope>NUCLEOTIDE SEQUENCE [LARGE SCALE GENOMIC DNA]</scope>
    <source>
        <strain evidence="7">CGMCC 1.3240</strain>
    </source>
</reference>
<evidence type="ECO:0000256" key="1">
    <source>
        <dbReference type="ARBA" id="ARBA00022714"/>
    </source>
</evidence>
<evidence type="ECO:0000313" key="7">
    <source>
        <dbReference type="Proteomes" id="UP001596047"/>
    </source>
</evidence>
<dbReference type="Gene3D" id="2.102.10.10">
    <property type="entry name" value="Rieske [2Fe-2S] iron-sulphur domain"/>
    <property type="match status" value="1"/>
</dbReference>
<keyword evidence="4" id="KW-0411">Iron-sulfur</keyword>